<accession>A0A2C6KR13</accession>
<dbReference type="VEuPathDB" id="ToxoDB:CSUI_006654"/>
<name>A0A2C6KR13_9APIC</name>
<feature type="compositionally biased region" description="Polar residues" evidence="1">
    <location>
        <begin position="140"/>
        <end position="157"/>
    </location>
</feature>
<feature type="compositionally biased region" description="Low complexity" evidence="1">
    <location>
        <begin position="165"/>
        <end position="177"/>
    </location>
</feature>
<feature type="compositionally biased region" description="Low complexity" evidence="1">
    <location>
        <begin position="192"/>
        <end position="201"/>
    </location>
</feature>
<evidence type="ECO:0000256" key="1">
    <source>
        <dbReference type="SAM" id="MobiDB-lite"/>
    </source>
</evidence>
<feature type="compositionally biased region" description="Low complexity" evidence="1">
    <location>
        <begin position="208"/>
        <end position="222"/>
    </location>
</feature>
<sequence>MEEVPDVQVSPRGGGDARVQETGETQAIEPVSEGFSSCYGTEVFSPLETSVNTQESSAPLQTPLEENDEDGSVSDRTTTKTLPSTRRENSNTQLDRSISASSGIVSSSSSFSSAATSSLDSSMSSSHSSSSVGIYHSVLPLSSTTELTDQGSSSSHVITEEEPSSSHSSLPLLGSPSKTDSKNDKTSTILESSSSPRRLSSQHVPNRQSSLESSSSSHSQSETQPPYLDSSLSSVPPGIQVSPKSSSSPIYPDTRQSKGIPKSSSSILSPSASSPPHSYLEGRSPSSLSVEADQAIGELLARYCQSSSSSPGSHLSPSPVPTLLPGGGLSSSLNSQSFTPPAHTSSHSSSFSSHRQQRMPVSHSTRTPSQCTTGDVARSSTALLLKARPDGGGMVLPSPEYFDIYTPVSYLPGDPGDHTQSSVSLRSGFLGLTPGTSSLRNSTTSSLSSKSVLSGSLHSKRSSYRSFIPSPIPGTSAAGFLSSSAGGRHGGGQSGVDTPQQHQQLSQGVFFPSSPYVCTGSERQSIASAISSSSKTSDVAAVFLSRLKAGGGGDLIPPLKGDLGGVGEGSSTRNSKHLLQVSGEEEGENSKGGESSSLSTSGRGIIIQSS</sequence>
<feature type="region of interest" description="Disordered" evidence="1">
    <location>
        <begin position="303"/>
        <end position="376"/>
    </location>
</feature>
<evidence type="ECO:0000313" key="2">
    <source>
        <dbReference type="EMBL" id="PHJ19519.1"/>
    </source>
</evidence>
<dbReference type="GeneID" id="94430019"/>
<gene>
    <name evidence="2" type="ORF">CSUI_006654</name>
</gene>
<feature type="compositionally biased region" description="Polar residues" evidence="1">
    <location>
        <begin position="362"/>
        <end position="376"/>
    </location>
</feature>
<feature type="non-terminal residue" evidence="2">
    <location>
        <position position="610"/>
    </location>
</feature>
<organism evidence="2 3">
    <name type="scientific">Cystoisospora suis</name>
    <dbReference type="NCBI Taxonomy" id="483139"/>
    <lineage>
        <taxon>Eukaryota</taxon>
        <taxon>Sar</taxon>
        <taxon>Alveolata</taxon>
        <taxon>Apicomplexa</taxon>
        <taxon>Conoidasida</taxon>
        <taxon>Coccidia</taxon>
        <taxon>Eucoccidiorida</taxon>
        <taxon>Eimeriorina</taxon>
        <taxon>Sarcocystidae</taxon>
        <taxon>Cystoisospora</taxon>
    </lineage>
</organism>
<feature type="compositionally biased region" description="Polar residues" evidence="1">
    <location>
        <begin position="47"/>
        <end position="60"/>
    </location>
</feature>
<protein>
    <submittedName>
        <fullName evidence="2">Uncharacterized protein</fullName>
    </submittedName>
</protein>
<dbReference type="Proteomes" id="UP000221165">
    <property type="component" value="Unassembled WGS sequence"/>
</dbReference>
<keyword evidence="3" id="KW-1185">Reference proteome</keyword>
<evidence type="ECO:0000313" key="3">
    <source>
        <dbReference type="Proteomes" id="UP000221165"/>
    </source>
</evidence>
<feature type="region of interest" description="Disordered" evidence="1">
    <location>
        <begin position="1"/>
        <end position="291"/>
    </location>
</feature>
<proteinExistence type="predicted"/>
<reference evidence="2 3" key="1">
    <citation type="journal article" date="2017" name="Int. J. Parasitol.">
        <title>The genome of the protozoan parasite Cystoisospora suis and a reverse vaccinology approach to identify vaccine candidates.</title>
        <authorList>
            <person name="Palmieri N."/>
            <person name="Shrestha A."/>
            <person name="Ruttkowski B."/>
            <person name="Beck T."/>
            <person name="Vogl C."/>
            <person name="Tomley F."/>
            <person name="Blake D.P."/>
            <person name="Joachim A."/>
        </authorList>
    </citation>
    <scope>NUCLEOTIDE SEQUENCE [LARGE SCALE GENOMIC DNA]</scope>
    <source>
        <strain evidence="2 3">Wien I</strain>
    </source>
</reference>
<dbReference type="AlphaFoldDB" id="A0A2C6KR13"/>
<feature type="compositionally biased region" description="Low complexity" evidence="1">
    <location>
        <begin position="97"/>
        <end position="131"/>
    </location>
</feature>
<feature type="compositionally biased region" description="Low complexity" evidence="1">
    <location>
        <begin position="592"/>
        <end position="602"/>
    </location>
</feature>
<feature type="compositionally biased region" description="Low complexity" evidence="1">
    <location>
        <begin position="257"/>
        <end position="278"/>
    </location>
</feature>
<feature type="compositionally biased region" description="Polar residues" evidence="1">
    <location>
        <begin position="74"/>
        <end position="96"/>
    </location>
</feature>
<feature type="compositionally biased region" description="Low complexity" evidence="1">
    <location>
        <begin position="306"/>
        <end position="353"/>
    </location>
</feature>
<dbReference type="EMBL" id="MIGC01003393">
    <property type="protein sequence ID" value="PHJ19519.1"/>
    <property type="molecule type" value="Genomic_DNA"/>
</dbReference>
<feature type="region of interest" description="Disordered" evidence="1">
    <location>
        <begin position="478"/>
        <end position="503"/>
    </location>
</feature>
<comment type="caution">
    <text evidence="2">The sequence shown here is derived from an EMBL/GenBank/DDBJ whole genome shotgun (WGS) entry which is preliminary data.</text>
</comment>
<dbReference type="RefSeq" id="XP_067921218.1">
    <property type="nucleotide sequence ID" value="XM_068066808.1"/>
</dbReference>
<feature type="region of interest" description="Disordered" evidence="1">
    <location>
        <begin position="554"/>
        <end position="610"/>
    </location>
</feature>